<dbReference type="InterPro" id="IPR001451">
    <property type="entry name" value="Hexapep"/>
</dbReference>
<name>A0A6I3IZC1_9MICO</name>
<dbReference type="GO" id="GO:0016740">
    <property type="term" value="F:transferase activity"/>
    <property type="evidence" value="ECO:0007669"/>
    <property type="project" value="UniProtKB-KW"/>
</dbReference>
<evidence type="ECO:0000313" key="6">
    <source>
        <dbReference type="Proteomes" id="UP000431092"/>
    </source>
</evidence>
<dbReference type="SUPFAM" id="SSF51161">
    <property type="entry name" value="Trimeric LpxA-like enzymes"/>
    <property type="match status" value="1"/>
</dbReference>
<dbReference type="InterPro" id="IPR041561">
    <property type="entry name" value="PglD_N"/>
</dbReference>
<evidence type="ECO:0000256" key="2">
    <source>
        <dbReference type="PIRSR" id="PIRSR620019-2"/>
    </source>
</evidence>
<feature type="region of interest" description="Disordered" evidence="3">
    <location>
        <begin position="1"/>
        <end position="40"/>
    </location>
</feature>
<evidence type="ECO:0000313" key="5">
    <source>
        <dbReference type="EMBL" id="MTB72316.1"/>
    </source>
</evidence>
<dbReference type="Pfam" id="PF00132">
    <property type="entry name" value="Hexapep"/>
    <property type="match status" value="1"/>
</dbReference>
<keyword evidence="5" id="KW-0808">Transferase</keyword>
<proteinExistence type="predicted"/>
<comment type="caution">
    <text evidence="5">The sequence shown here is derived from an EMBL/GenBank/DDBJ whole genome shotgun (WGS) entry which is preliminary data.</text>
</comment>
<reference evidence="5 6" key="1">
    <citation type="submission" date="2019-11" db="EMBL/GenBank/DDBJ databases">
        <title>Whole genome sequencing identifies a novel species of the genus Arsenicicoccus isolated from human blood.</title>
        <authorList>
            <person name="Jeong J.H."/>
            <person name="Kweon O.J."/>
            <person name="Kim H.R."/>
            <person name="Kim T.-H."/>
            <person name="Ha S.-M."/>
            <person name="Lee M.-K."/>
        </authorList>
    </citation>
    <scope>NUCLEOTIDE SEQUENCE [LARGE SCALE GENOMIC DNA]</scope>
    <source>
        <strain evidence="5 6">MKL-02</strain>
    </source>
</reference>
<dbReference type="Gene3D" id="3.40.50.20">
    <property type="match status" value="1"/>
</dbReference>
<protein>
    <submittedName>
        <fullName evidence="5">Transferase</fullName>
    </submittedName>
</protein>
<dbReference type="InterPro" id="IPR011004">
    <property type="entry name" value="Trimer_LpxA-like_sf"/>
</dbReference>
<evidence type="ECO:0000256" key="1">
    <source>
        <dbReference type="PIRSR" id="PIRSR620019-1"/>
    </source>
</evidence>
<keyword evidence="6" id="KW-1185">Reference proteome</keyword>
<dbReference type="Pfam" id="PF17836">
    <property type="entry name" value="PglD_N"/>
    <property type="match status" value="1"/>
</dbReference>
<dbReference type="PANTHER" id="PTHR43300">
    <property type="entry name" value="ACETYLTRANSFERASE"/>
    <property type="match status" value="1"/>
</dbReference>
<sequence>MCAPCCHAPPGPAGSHAAARRSTGEGRRRNYAGRVPAPSPQTDARWAVLGAGGHARSVADVLRRSGKAVVAVSGAPSGPWPDDVELLADDAQALSYAQRHGAALVPGIGANHVRLRVVDRARSHACVPPVVATTATVAPDAVLGDGTVVLEHAHVGPQASLGRAVVVNTAAVVEHDVVVGDGVHVAPGAVVLGGASVGDLTLLGSGARILPGVRVGAGCVVAAGAVVIRDVPEGARVAGIPARPIHDRQAEQTEEQQ</sequence>
<dbReference type="AlphaFoldDB" id="A0A6I3IZC1"/>
<dbReference type="NCBIfam" id="TIGR03570">
    <property type="entry name" value="NeuD_NnaD"/>
    <property type="match status" value="1"/>
</dbReference>
<feature type="site" description="Increases basicity of active site His" evidence="1">
    <location>
        <position position="176"/>
    </location>
</feature>
<evidence type="ECO:0000256" key="3">
    <source>
        <dbReference type="SAM" id="MobiDB-lite"/>
    </source>
</evidence>
<feature type="domain" description="PglD N-terminal" evidence="4">
    <location>
        <begin position="47"/>
        <end position="120"/>
    </location>
</feature>
<evidence type="ECO:0000259" key="4">
    <source>
        <dbReference type="Pfam" id="PF17836"/>
    </source>
</evidence>
<dbReference type="InterPro" id="IPR020019">
    <property type="entry name" value="AcTrfase_PglD-like"/>
</dbReference>
<dbReference type="Proteomes" id="UP000431092">
    <property type="component" value="Unassembled WGS sequence"/>
</dbReference>
<dbReference type="Gene3D" id="2.160.10.10">
    <property type="entry name" value="Hexapeptide repeat proteins"/>
    <property type="match status" value="1"/>
</dbReference>
<feature type="active site" description="Proton acceptor" evidence="1">
    <location>
        <position position="175"/>
    </location>
</feature>
<feature type="binding site" evidence="2">
    <location>
        <position position="184"/>
    </location>
    <ligand>
        <name>acetyl-CoA</name>
        <dbReference type="ChEBI" id="CHEBI:57288"/>
    </ligand>
</feature>
<dbReference type="InterPro" id="IPR050179">
    <property type="entry name" value="Trans_hexapeptide_repeat"/>
</dbReference>
<dbReference type="EMBL" id="WLVL01000037">
    <property type="protein sequence ID" value="MTB72316.1"/>
    <property type="molecule type" value="Genomic_DNA"/>
</dbReference>
<organism evidence="5 6">
    <name type="scientific">Arsenicicoccus cauae</name>
    <dbReference type="NCBI Taxonomy" id="2663847"/>
    <lineage>
        <taxon>Bacteria</taxon>
        <taxon>Bacillati</taxon>
        <taxon>Actinomycetota</taxon>
        <taxon>Actinomycetes</taxon>
        <taxon>Micrococcales</taxon>
        <taxon>Intrasporangiaceae</taxon>
        <taxon>Arsenicicoccus</taxon>
    </lineage>
</organism>
<feature type="binding site" evidence="2">
    <location>
        <position position="109"/>
    </location>
    <ligand>
        <name>substrate</name>
    </ligand>
</feature>
<accession>A0A6I3IZC1</accession>
<dbReference type="PANTHER" id="PTHR43300:SF7">
    <property type="entry name" value="UDP-N-ACETYLBACILLOSAMINE N-ACETYLTRANSFERASE"/>
    <property type="match status" value="1"/>
</dbReference>
<gene>
    <name evidence="5" type="ORF">GGG17_10100</name>
</gene>